<dbReference type="AlphaFoldDB" id="A0A650CWX7"/>
<dbReference type="InterPro" id="IPR023753">
    <property type="entry name" value="FAD/NAD-binding_dom"/>
</dbReference>
<evidence type="ECO:0000259" key="7">
    <source>
        <dbReference type="Pfam" id="PF02852"/>
    </source>
</evidence>
<dbReference type="RefSeq" id="WP_152939585.1">
    <property type="nucleotide sequence ID" value="NZ_CP045482.1"/>
</dbReference>
<protein>
    <submittedName>
        <fullName evidence="10">CoA-disulfide reductase</fullName>
    </submittedName>
</protein>
<dbReference type="PANTHER" id="PTHR43429:SF1">
    <property type="entry name" value="NAD(P)H SULFUR OXIDOREDUCTASE (COA-DEPENDENT)"/>
    <property type="match status" value="1"/>
</dbReference>
<name>A0A650CWX7_ACIAM</name>
<keyword evidence="6" id="KW-0676">Redox-active center</keyword>
<dbReference type="InterPro" id="IPR004099">
    <property type="entry name" value="Pyr_nucl-diS_OxRdtase_dimer"/>
</dbReference>
<accession>A0A650CWX7</accession>
<evidence type="ECO:0000313" key="11">
    <source>
        <dbReference type="Proteomes" id="UP000426328"/>
    </source>
</evidence>
<dbReference type="Gene3D" id="3.50.50.60">
    <property type="entry name" value="FAD/NAD(P)-binding domain"/>
    <property type="match status" value="2"/>
</dbReference>
<keyword evidence="4" id="KW-0274">FAD</keyword>
<organism evidence="10 11">
    <name type="scientific">Acidianus ambivalens</name>
    <name type="common">Desulfurolobus ambivalens</name>
    <dbReference type="NCBI Taxonomy" id="2283"/>
    <lineage>
        <taxon>Archaea</taxon>
        <taxon>Thermoproteota</taxon>
        <taxon>Thermoprotei</taxon>
        <taxon>Sulfolobales</taxon>
        <taxon>Sulfolobaceae</taxon>
        <taxon>Acidianus</taxon>
    </lineage>
</organism>
<feature type="domain" description="FAD/NAD(P)-binding" evidence="8">
    <location>
        <begin position="3"/>
        <end position="278"/>
    </location>
</feature>
<dbReference type="Proteomes" id="UP000474054">
    <property type="component" value="Unassembled WGS sequence"/>
</dbReference>
<comment type="similarity">
    <text evidence="2">Belongs to the class-III pyridine nucleotide-disulfide oxidoreductase family.</text>
</comment>
<evidence type="ECO:0000313" key="9">
    <source>
        <dbReference type="EMBL" id="MQL54473.1"/>
    </source>
</evidence>
<dbReference type="InterPro" id="IPR016156">
    <property type="entry name" value="FAD/NAD-linked_Rdtase_dimer_sf"/>
</dbReference>
<dbReference type="PRINTS" id="PR00368">
    <property type="entry name" value="FADPNR"/>
</dbReference>
<dbReference type="InterPro" id="IPR036188">
    <property type="entry name" value="FAD/NAD-bd_sf"/>
</dbReference>
<dbReference type="SUPFAM" id="SSF55424">
    <property type="entry name" value="FAD/NAD-linked reductases, dimerisation (C-terminal) domain"/>
    <property type="match status" value="1"/>
</dbReference>
<evidence type="ECO:0000313" key="10">
    <source>
        <dbReference type="EMBL" id="QGR22288.1"/>
    </source>
</evidence>
<reference evidence="9 12" key="1">
    <citation type="submission" date="2019-10" db="EMBL/GenBank/DDBJ databases">
        <title>Comparative genomics of sulfur disproportionating microorganisms.</title>
        <authorList>
            <person name="Ward L.M."/>
            <person name="Bertran E."/>
            <person name="Johnston D."/>
        </authorList>
    </citation>
    <scope>NUCLEOTIDE SEQUENCE [LARGE SCALE GENOMIC DNA]</scope>
    <source>
        <strain evidence="9 12">DSM 3772</strain>
    </source>
</reference>
<dbReference type="GO" id="GO:0016491">
    <property type="term" value="F:oxidoreductase activity"/>
    <property type="evidence" value="ECO:0007669"/>
    <property type="project" value="UniProtKB-KW"/>
</dbReference>
<dbReference type="Proteomes" id="UP000426328">
    <property type="component" value="Chromosome"/>
</dbReference>
<evidence type="ECO:0000313" key="12">
    <source>
        <dbReference type="Proteomes" id="UP000474054"/>
    </source>
</evidence>
<keyword evidence="3" id="KW-0285">Flavoprotein</keyword>
<dbReference type="SUPFAM" id="SSF51905">
    <property type="entry name" value="FAD/NAD(P)-binding domain"/>
    <property type="match status" value="1"/>
</dbReference>
<reference evidence="10 11" key="2">
    <citation type="submission" date="2019-10" db="EMBL/GenBank/DDBJ databases">
        <title>Genome Sequences from Six Type Strain Members of the Archaeal Family Sulfolobaceae: Acidianus ambivalens, Acidianus infernus, Metallosphaera prunae, Stygiolobus azoricus, Sulfolobus metallicus, and Sulfurisphaera ohwakuensis.</title>
        <authorList>
            <person name="Counts J.A."/>
            <person name="Kelly R.M."/>
        </authorList>
    </citation>
    <scope>NUCLEOTIDE SEQUENCE [LARGE SCALE GENOMIC DNA]</scope>
    <source>
        <strain evidence="10 11">LEI 10</strain>
    </source>
</reference>
<evidence type="ECO:0000256" key="4">
    <source>
        <dbReference type="ARBA" id="ARBA00022827"/>
    </source>
</evidence>
<evidence type="ECO:0000259" key="8">
    <source>
        <dbReference type="Pfam" id="PF07992"/>
    </source>
</evidence>
<dbReference type="Pfam" id="PF07992">
    <property type="entry name" value="Pyr_redox_2"/>
    <property type="match status" value="1"/>
</dbReference>
<gene>
    <name evidence="10" type="ORF">D1866_10130</name>
    <name evidence="9" type="ORF">GFB69_01570</name>
</gene>
<evidence type="ECO:0000256" key="3">
    <source>
        <dbReference type="ARBA" id="ARBA00022630"/>
    </source>
</evidence>
<dbReference type="PRINTS" id="PR00411">
    <property type="entry name" value="PNDRDTASEI"/>
</dbReference>
<dbReference type="EMBL" id="WHYS01000001">
    <property type="protein sequence ID" value="MQL54473.1"/>
    <property type="molecule type" value="Genomic_DNA"/>
</dbReference>
<proteinExistence type="inferred from homology"/>
<keyword evidence="5" id="KW-0560">Oxidoreductase</keyword>
<dbReference type="PANTHER" id="PTHR43429">
    <property type="entry name" value="PYRIDINE NUCLEOTIDE-DISULFIDE OXIDOREDUCTASE DOMAIN-CONTAINING"/>
    <property type="match status" value="1"/>
</dbReference>
<sequence length="436" mass="48046">MDKVVVLGGGAAGMSASSRVRRLNPEAEITVFEETKMVSHAPCGVPYFVEGLFNDENLFMTYTPSFFIEKRKINVKINEKVEEVDLSSRVVKVNENGTRKNVEFDYLVITLGSKPKKVKEEGDRIFYAHHPANAVELRKALWSLNKIAIIGGGILGVEMAEALSNIGKKVILIHRGGYVLNKMLDEDMGKVITSSMDVELRLNESLEEIKEGGRLVITDKGKYEVDGTLIAIGVEPNVDLVKDQVKIGETGAVWVDSHMRTSVRNVYAAGDVAESIHMVTKKPIWMPFAPVANKMGFVAGSNIAGKEMEFPGVVGTMITKYKDYFIAKTGISEAEAKRYGIKVYSAMIKSKTRARYYPGGKDIYVKLIAEEGSNKIVGGQIIGGEEVLGRIDMLAAIIMKGFTVEETFFVEMGYLPAIATVWDPVIIATRQLMKAE</sequence>
<dbReference type="KEGG" id="aamb:D1866_10130"/>
<evidence type="ECO:0000256" key="2">
    <source>
        <dbReference type="ARBA" id="ARBA00009130"/>
    </source>
</evidence>
<feature type="domain" description="Pyridine nucleotide-disulphide oxidoreductase dimerisation" evidence="7">
    <location>
        <begin position="319"/>
        <end position="419"/>
    </location>
</feature>
<keyword evidence="11" id="KW-1185">Reference proteome</keyword>
<evidence type="ECO:0000256" key="5">
    <source>
        <dbReference type="ARBA" id="ARBA00023002"/>
    </source>
</evidence>
<evidence type="ECO:0000256" key="1">
    <source>
        <dbReference type="ARBA" id="ARBA00001974"/>
    </source>
</evidence>
<dbReference type="Pfam" id="PF02852">
    <property type="entry name" value="Pyr_redox_dim"/>
    <property type="match status" value="1"/>
</dbReference>
<evidence type="ECO:0000256" key="6">
    <source>
        <dbReference type="ARBA" id="ARBA00023284"/>
    </source>
</evidence>
<dbReference type="InterPro" id="IPR050260">
    <property type="entry name" value="FAD-bd_OxRdtase"/>
</dbReference>
<comment type="cofactor">
    <cofactor evidence="1">
        <name>FAD</name>
        <dbReference type="ChEBI" id="CHEBI:57692"/>
    </cofactor>
</comment>
<dbReference type="GeneID" id="42780092"/>
<dbReference type="EMBL" id="CP045482">
    <property type="protein sequence ID" value="QGR22288.1"/>
    <property type="molecule type" value="Genomic_DNA"/>
</dbReference>